<name>A0A0J1BEZ5_RHOIS</name>
<evidence type="ECO:0000313" key="3">
    <source>
        <dbReference type="Proteomes" id="UP000036367"/>
    </source>
</evidence>
<evidence type="ECO:0000313" key="2">
    <source>
        <dbReference type="EMBL" id="KLU05076.1"/>
    </source>
</evidence>
<dbReference type="Proteomes" id="UP000036367">
    <property type="component" value="Unassembled WGS sequence"/>
</dbReference>
<dbReference type="EMBL" id="LECT01000023">
    <property type="protein sequence ID" value="KLU05076.1"/>
    <property type="molecule type" value="Genomic_DNA"/>
</dbReference>
<dbReference type="STRING" id="595434.RISK_002838"/>
<dbReference type="AlphaFoldDB" id="A0A0J1BEZ5"/>
<evidence type="ECO:0000256" key="1">
    <source>
        <dbReference type="SAM" id="MobiDB-lite"/>
    </source>
</evidence>
<feature type="region of interest" description="Disordered" evidence="1">
    <location>
        <begin position="1"/>
        <end position="22"/>
    </location>
</feature>
<comment type="caution">
    <text evidence="2">The sequence shown here is derived from an EMBL/GenBank/DDBJ whole genome shotgun (WGS) entry which is preliminary data.</text>
</comment>
<organism evidence="2 3">
    <name type="scientific">Rhodopirellula islandica</name>
    <dbReference type="NCBI Taxonomy" id="595434"/>
    <lineage>
        <taxon>Bacteria</taxon>
        <taxon>Pseudomonadati</taxon>
        <taxon>Planctomycetota</taxon>
        <taxon>Planctomycetia</taxon>
        <taxon>Pirellulales</taxon>
        <taxon>Pirellulaceae</taxon>
        <taxon>Rhodopirellula</taxon>
    </lineage>
</organism>
<proteinExistence type="predicted"/>
<reference evidence="2" key="1">
    <citation type="submission" date="2015-05" db="EMBL/GenBank/DDBJ databases">
        <title>Permanent draft genome of Rhodopirellula islandicus K833.</title>
        <authorList>
            <person name="Kizina J."/>
            <person name="Richter M."/>
            <person name="Glockner F.O."/>
            <person name="Harder J."/>
        </authorList>
    </citation>
    <scope>NUCLEOTIDE SEQUENCE [LARGE SCALE GENOMIC DNA]</scope>
    <source>
        <strain evidence="2">K833</strain>
    </source>
</reference>
<accession>A0A0J1BEZ5</accession>
<dbReference type="PATRIC" id="fig|595434.4.peg.2707"/>
<gene>
    <name evidence="2" type="ORF">RISK_002838</name>
</gene>
<protein>
    <submittedName>
        <fullName evidence="2">Uncharacterized protein</fullName>
    </submittedName>
</protein>
<keyword evidence="3" id="KW-1185">Reference proteome</keyword>
<sequence length="81" mass="8791">MQADRKPAPPSASESDGRPTTAKIDVGSLPVIIPCHHIVAKTPAQAISVFFPQSMVRNQQRYSCEPLGRLTDWQCGGDSLE</sequence>